<keyword evidence="2" id="KW-0812">Transmembrane</keyword>
<dbReference type="Proteomes" id="UP001063166">
    <property type="component" value="Unassembled WGS sequence"/>
</dbReference>
<dbReference type="Pfam" id="PF20151">
    <property type="entry name" value="DUF6533"/>
    <property type="match status" value="1"/>
</dbReference>
<name>A0A9P3PR60_LYOSH</name>
<evidence type="ECO:0000256" key="1">
    <source>
        <dbReference type="SAM" id="MobiDB-lite"/>
    </source>
</evidence>
<dbReference type="AlphaFoldDB" id="A0A9P3PR60"/>
<feature type="region of interest" description="Disordered" evidence="1">
    <location>
        <begin position="273"/>
        <end position="294"/>
    </location>
</feature>
<dbReference type="OrthoDB" id="3354157at2759"/>
<keyword evidence="2" id="KW-1133">Transmembrane helix</keyword>
<feature type="compositionally biased region" description="Basic and acidic residues" evidence="1">
    <location>
        <begin position="273"/>
        <end position="289"/>
    </location>
</feature>
<accession>A0A9P3PR60</accession>
<keyword evidence="2" id="KW-0472">Membrane</keyword>
<comment type="caution">
    <text evidence="4">The sequence shown here is derived from an EMBL/GenBank/DDBJ whole genome shotgun (WGS) entry which is preliminary data.</text>
</comment>
<protein>
    <submittedName>
        <fullName evidence="4">Expressed protein</fullName>
    </submittedName>
</protein>
<feature type="transmembrane region" description="Helical" evidence="2">
    <location>
        <begin position="97"/>
        <end position="118"/>
    </location>
</feature>
<feature type="transmembrane region" description="Helical" evidence="2">
    <location>
        <begin position="249"/>
        <end position="267"/>
    </location>
</feature>
<sequence length="351" mass="39382">MVEAFPNVIDDVSQAIRTNCMGFASFTLLVWDHIDTFADEVEYIWKGRKGPIVYLFLLNRYLTPLGFIVNLFAYLSPVWTQESLGEDLNRGSHRCRHFVRFEGAMTVIGLGVAGLMMLLRINALYYRQKWVAGIVALLQLFEVCVISWLVGRGIPVLHNPRSGIRACTMIFDTEIIALATAAGWSPFLHDTVVLGLTLYRTIPSIRNRHASYVMKRLLADGVIYYSAIFLVELTLTIMIFAAPPGLKNLLAQLGLLLIVAMMSRITLNLKKSVTKDRHEEQNQQRREAVDQSIQESFASPDSSLRFSPINQPAPDDFELAVTAPKSHPYSAPPMPMEVAWRLSANRPEAGA</sequence>
<gene>
    <name evidence="4" type="ORF">LshimejAT787_0703660</name>
</gene>
<proteinExistence type="predicted"/>
<evidence type="ECO:0000313" key="4">
    <source>
        <dbReference type="EMBL" id="GLB39856.1"/>
    </source>
</evidence>
<keyword evidence="5" id="KW-1185">Reference proteome</keyword>
<dbReference type="EMBL" id="BRPK01000007">
    <property type="protein sequence ID" value="GLB39856.1"/>
    <property type="molecule type" value="Genomic_DNA"/>
</dbReference>
<feature type="transmembrane region" description="Helical" evidence="2">
    <location>
        <begin position="175"/>
        <end position="201"/>
    </location>
</feature>
<feature type="transmembrane region" description="Helical" evidence="2">
    <location>
        <begin position="222"/>
        <end position="243"/>
    </location>
</feature>
<dbReference type="InterPro" id="IPR045340">
    <property type="entry name" value="DUF6533"/>
</dbReference>
<feature type="transmembrane region" description="Helical" evidence="2">
    <location>
        <begin position="52"/>
        <end position="77"/>
    </location>
</feature>
<evidence type="ECO:0000259" key="3">
    <source>
        <dbReference type="Pfam" id="PF20151"/>
    </source>
</evidence>
<feature type="transmembrane region" description="Helical" evidence="2">
    <location>
        <begin position="130"/>
        <end position="150"/>
    </location>
</feature>
<reference evidence="4" key="1">
    <citation type="submission" date="2022-07" db="EMBL/GenBank/DDBJ databases">
        <title>The genome of Lyophyllum shimeji provides insight into the initial evolution of ectomycorrhizal fungal genome.</title>
        <authorList>
            <person name="Kobayashi Y."/>
            <person name="Shibata T."/>
            <person name="Hirakawa H."/>
            <person name="Shigenobu S."/>
            <person name="Nishiyama T."/>
            <person name="Yamada A."/>
            <person name="Hasebe M."/>
            <person name="Kawaguchi M."/>
        </authorList>
    </citation>
    <scope>NUCLEOTIDE SEQUENCE</scope>
    <source>
        <strain evidence="4">AT787</strain>
    </source>
</reference>
<feature type="domain" description="DUF6533" evidence="3">
    <location>
        <begin position="21"/>
        <end position="65"/>
    </location>
</feature>
<evidence type="ECO:0000256" key="2">
    <source>
        <dbReference type="SAM" id="Phobius"/>
    </source>
</evidence>
<evidence type="ECO:0000313" key="5">
    <source>
        <dbReference type="Proteomes" id="UP001063166"/>
    </source>
</evidence>
<organism evidence="4 5">
    <name type="scientific">Lyophyllum shimeji</name>
    <name type="common">Hon-shimeji</name>
    <name type="synonym">Tricholoma shimeji</name>
    <dbReference type="NCBI Taxonomy" id="47721"/>
    <lineage>
        <taxon>Eukaryota</taxon>
        <taxon>Fungi</taxon>
        <taxon>Dikarya</taxon>
        <taxon>Basidiomycota</taxon>
        <taxon>Agaricomycotina</taxon>
        <taxon>Agaricomycetes</taxon>
        <taxon>Agaricomycetidae</taxon>
        <taxon>Agaricales</taxon>
        <taxon>Tricholomatineae</taxon>
        <taxon>Lyophyllaceae</taxon>
        <taxon>Lyophyllum</taxon>
    </lineage>
</organism>